<evidence type="ECO:0000256" key="1">
    <source>
        <dbReference type="SAM" id="MobiDB-lite"/>
    </source>
</evidence>
<dbReference type="OrthoDB" id="3437960at2759"/>
<sequence>MSRLQPPLPVQTAPSRPHEYTHQQTPLQLSDLSQVLCTSWQPEHTHETSSW</sequence>
<evidence type="ECO:0000313" key="2">
    <source>
        <dbReference type="EMBL" id="CCQ43926.1"/>
    </source>
</evidence>
<protein>
    <submittedName>
        <fullName evidence="2">Alternative protein ZNF438</fullName>
    </submittedName>
</protein>
<dbReference type="ChiTaRS" id="ZNF438">
    <property type="organism name" value="human"/>
</dbReference>
<organism evidence="2">
    <name type="scientific">Homo sapiens</name>
    <name type="common">Human</name>
    <dbReference type="NCBI Taxonomy" id="9606"/>
    <lineage>
        <taxon>Eukaryota</taxon>
        <taxon>Metazoa</taxon>
        <taxon>Chordata</taxon>
        <taxon>Craniata</taxon>
        <taxon>Vertebrata</taxon>
        <taxon>Euteleostomi</taxon>
        <taxon>Mammalia</taxon>
        <taxon>Eutheria</taxon>
        <taxon>Euarchontoglires</taxon>
        <taxon>Primates</taxon>
        <taxon>Haplorrhini</taxon>
        <taxon>Catarrhini</taxon>
        <taxon>Hominidae</taxon>
        <taxon>Homo</taxon>
    </lineage>
</organism>
<name>L8EAU2_HUMAN</name>
<accession>L8EAU2</accession>
<dbReference type="AlphaFoldDB" id="L8EAU2"/>
<dbReference type="EMBL" id="HF584429">
    <property type="protein sequence ID" value="CCQ43926.1"/>
    <property type="molecule type" value="Genomic_DNA"/>
</dbReference>
<proteinExistence type="predicted"/>
<gene>
    <name evidence="2" type="primary">ZNF438</name>
</gene>
<reference evidence="2" key="1">
    <citation type="journal article" date="2013" name="PLoS ONE">
        <title>Direct detection of alternative open reading frames translation products in human significantly expands the proteome.</title>
        <authorList>
            <person name="Vanderperre B."/>
            <person name="Lucier J.-F."/>
            <person name="Motard J."/>
            <person name="Tremblay G."/>
            <person name="Vanderperre S."/>
            <person name="Wisztorski M."/>
            <person name="Salzet M."/>
            <person name="Boisvert F.-M."/>
            <person name="Roucou X."/>
        </authorList>
    </citation>
    <scope>NUCLEOTIDE SEQUENCE</scope>
</reference>
<feature type="region of interest" description="Disordered" evidence="1">
    <location>
        <begin position="1"/>
        <end position="25"/>
    </location>
</feature>